<accession>A0A183LEK8</accession>
<evidence type="ECO:0000313" key="17">
    <source>
        <dbReference type="EMBL" id="VDO54287.1"/>
    </source>
</evidence>
<evidence type="ECO:0000256" key="11">
    <source>
        <dbReference type="ARBA" id="ARBA00048344"/>
    </source>
</evidence>
<evidence type="ECO:0000259" key="15">
    <source>
        <dbReference type="Pfam" id="PF02772"/>
    </source>
</evidence>
<evidence type="ECO:0000256" key="13">
    <source>
        <dbReference type="RuleBase" id="RU004462"/>
    </source>
</evidence>
<evidence type="ECO:0000313" key="18">
    <source>
        <dbReference type="Proteomes" id="UP000277204"/>
    </source>
</evidence>
<evidence type="ECO:0000256" key="8">
    <source>
        <dbReference type="ARBA" id="ARBA00022840"/>
    </source>
</evidence>
<dbReference type="GO" id="GO:0006556">
    <property type="term" value="P:S-adenosylmethionine biosynthetic process"/>
    <property type="evidence" value="ECO:0007669"/>
    <property type="project" value="UniProtKB-UniPathway"/>
</dbReference>
<comment type="cofactor">
    <cofactor evidence="12">
        <name>Mg(2+)</name>
        <dbReference type="ChEBI" id="CHEBI:18420"/>
    </cofactor>
    <text evidence="12">Binds 2 magnesium ions per subunit. The magnesium ions interact primarily with the substrate.</text>
</comment>
<dbReference type="GO" id="GO:0046872">
    <property type="term" value="F:metal ion binding"/>
    <property type="evidence" value="ECO:0007669"/>
    <property type="project" value="UniProtKB-KW"/>
</dbReference>
<feature type="domain" description="S-adenosylmethionine synthetase C-terminal" evidence="16">
    <location>
        <begin position="249"/>
        <end position="386"/>
    </location>
</feature>
<dbReference type="EMBL" id="UZAI01000555">
    <property type="protein sequence ID" value="VDO54287.1"/>
    <property type="molecule type" value="Genomic_DNA"/>
</dbReference>
<dbReference type="GO" id="GO:0004478">
    <property type="term" value="F:methionine adenosyltransferase activity"/>
    <property type="evidence" value="ECO:0007669"/>
    <property type="project" value="UniProtKB-EC"/>
</dbReference>
<keyword evidence="8 12" id="KW-0067">ATP-binding</keyword>
<proteinExistence type="inferred from homology"/>
<dbReference type="FunFam" id="3.30.300.10:FF:000011">
    <property type="entry name" value="S-adenosylmethionine synthase"/>
    <property type="match status" value="1"/>
</dbReference>
<dbReference type="CDD" id="cd18079">
    <property type="entry name" value="S-AdoMet_synt"/>
    <property type="match status" value="1"/>
</dbReference>
<keyword evidence="4 12" id="KW-0554">One-carbon metabolism</keyword>
<dbReference type="Gene3D" id="3.30.300.10">
    <property type="match status" value="3"/>
</dbReference>
<dbReference type="FunFam" id="3.30.300.10:FF:000004">
    <property type="entry name" value="S-adenosylmethionine synthase"/>
    <property type="match status" value="1"/>
</dbReference>
<dbReference type="GO" id="GO:0005524">
    <property type="term" value="F:ATP binding"/>
    <property type="evidence" value="ECO:0007669"/>
    <property type="project" value="UniProtKB-KW"/>
</dbReference>
<evidence type="ECO:0000256" key="6">
    <source>
        <dbReference type="ARBA" id="ARBA00022723"/>
    </source>
</evidence>
<comment type="pathway">
    <text evidence="1 12">Amino-acid biosynthesis; S-adenosyl-L-methionine biosynthesis; S-adenosyl-L-methionine from L-methionine: step 1/1.</text>
</comment>
<dbReference type="InterPro" id="IPR002133">
    <property type="entry name" value="S-AdoMet_synthetase"/>
</dbReference>
<evidence type="ECO:0000256" key="3">
    <source>
        <dbReference type="ARBA" id="ARBA00022490"/>
    </source>
</evidence>
<keyword evidence="9 12" id="KW-0460">Magnesium</keyword>
<dbReference type="SUPFAM" id="SSF55973">
    <property type="entry name" value="S-adenosylmethionine synthetase"/>
    <property type="match status" value="3"/>
</dbReference>
<feature type="domain" description="S-adenosylmethionine synthetase central" evidence="15">
    <location>
        <begin position="126"/>
        <end position="247"/>
    </location>
</feature>
<dbReference type="GO" id="GO:0006730">
    <property type="term" value="P:one-carbon metabolic process"/>
    <property type="evidence" value="ECO:0007669"/>
    <property type="project" value="UniProtKB-KW"/>
</dbReference>
<dbReference type="PIRSF" id="PIRSF000497">
    <property type="entry name" value="MAT"/>
    <property type="match status" value="1"/>
</dbReference>
<sequence length="392" mass="42965">MPSFTNGGSAESDTFLFTSESVGEGHPDKVCDQISDAILDEFLRQDPEAKVACESFVKSGLILVGGEISSNAVVDIQKTVRDVVKHIGYDDTHKGLDYKNCNVLTVIEQQSADIAKGVHEGRKIEDIGAGDQGLMFGYATDETEECMPLTVTLSHALNKRIATCRRNGILPWAGPDSKTQVTVEYLNDHGACRPLRVHTVVISTQHDEHVTLEKVRADLMEYVIKEVIPANLLDEKTKYHLNPAGRFVIGGPQSDAGLTGRKIIVDTYGGWGAHGGGAFSGKDYSKVDRSAAYAARWVAKSLVKSGLCRRVLVQLSYAIGIAEPLAINVNSYGTAKISDKKLLDIIVNNFDLRPGVIVKDLDLRTPRYLQTAVYGHFGRPEFPWEQCKKLTF</sequence>
<comment type="similarity">
    <text evidence="2 13">Belongs to the AdoMet synthase family.</text>
</comment>
<gene>
    <name evidence="17" type="ORF">SMRZ_LOCUS2233</name>
</gene>
<keyword evidence="5 12" id="KW-0808">Transferase</keyword>
<dbReference type="InterPro" id="IPR022636">
    <property type="entry name" value="S-AdoMet_synthetase_sfam"/>
</dbReference>
<comment type="cofactor">
    <cofactor evidence="12">
        <name>K(+)</name>
        <dbReference type="ChEBI" id="CHEBI:29103"/>
    </cofactor>
    <text evidence="12">Binds 1 potassium ion per subunit. The potassium ion interacts primarily with the substrate.</text>
</comment>
<dbReference type="Pfam" id="PF00438">
    <property type="entry name" value="S-AdoMet_synt_N"/>
    <property type="match status" value="1"/>
</dbReference>
<keyword evidence="7 12" id="KW-0547">Nucleotide-binding</keyword>
<evidence type="ECO:0000256" key="7">
    <source>
        <dbReference type="ARBA" id="ARBA00022741"/>
    </source>
</evidence>
<dbReference type="HAMAP" id="MF_00086">
    <property type="entry name" value="S_AdoMet_synth1"/>
    <property type="match status" value="1"/>
</dbReference>
<reference evidence="17 18" key="1">
    <citation type="submission" date="2018-11" db="EMBL/GenBank/DDBJ databases">
        <authorList>
            <consortium name="Pathogen Informatics"/>
        </authorList>
    </citation>
    <scope>NUCLEOTIDE SEQUENCE [LARGE SCALE GENOMIC DNA]</scope>
    <source>
        <strain evidence="17 18">Zambia</strain>
    </source>
</reference>
<name>A0A183LEK8_9TREM</name>
<evidence type="ECO:0000259" key="14">
    <source>
        <dbReference type="Pfam" id="PF00438"/>
    </source>
</evidence>
<keyword evidence="3" id="KW-0963">Cytoplasm</keyword>
<dbReference type="PROSITE" id="PS00376">
    <property type="entry name" value="ADOMET_SYNTHASE_1"/>
    <property type="match status" value="1"/>
</dbReference>
<evidence type="ECO:0000256" key="12">
    <source>
        <dbReference type="RuleBase" id="RU000541"/>
    </source>
</evidence>
<keyword evidence="10 12" id="KW-0630">Potassium</keyword>
<dbReference type="InterPro" id="IPR022628">
    <property type="entry name" value="S-AdoMet_synt_N"/>
</dbReference>
<dbReference type="PROSITE" id="PS00377">
    <property type="entry name" value="ADOMET_SYNTHASE_2"/>
    <property type="match status" value="1"/>
</dbReference>
<keyword evidence="6 12" id="KW-0479">Metal-binding</keyword>
<comment type="function">
    <text evidence="12">Catalyzes the formation of S-adenosylmethionine from methionine and ATP.</text>
</comment>
<evidence type="ECO:0000256" key="10">
    <source>
        <dbReference type="ARBA" id="ARBA00022958"/>
    </source>
</evidence>
<dbReference type="Pfam" id="PF02773">
    <property type="entry name" value="S-AdoMet_synt_C"/>
    <property type="match status" value="1"/>
</dbReference>
<dbReference type="EC" id="2.5.1.6" evidence="12"/>
<keyword evidence="18" id="KW-1185">Reference proteome</keyword>
<evidence type="ECO:0000256" key="5">
    <source>
        <dbReference type="ARBA" id="ARBA00022679"/>
    </source>
</evidence>
<evidence type="ECO:0000256" key="9">
    <source>
        <dbReference type="ARBA" id="ARBA00022842"/>
    </source>
</evidence>
<dbReference type="FunFam" id="3.30.300.10:FF:000003">
    <property type="entry name" value="S-adenosylmethionine synthase"/>
    <property type="match status" value="1"/>
</dbReference>
<dbReference type="Proteomes" id="UP000277204">
    <property type="component" value="Unassembled WGS sequence"/>
</dbReference>
<dbReference type="PANTHER" id="PTHR11964">
    <property type="entry name" value="S-ADENOSYLMETHIONINE SYNTHETASE"/>
    <property type="match status" value="1"/>
</dbReference>
<evidence type="ECO:0000256" key="4">
    <source>
        <dbReference type="ARBA" id="ARBA00022563"/>
    </source>
</evidence>
<dbReference type="InterPro" id="IPR022629">
    <property type="entry name" value="S-AdoMet_synt_central"/>
</dbReference>
<dbReference type="InterPro" id="IPR022630">
    <property type="entry name" value="S-AdoMet_synt_C"/>
</dbReference>
<dbReference type="UniPathway" id="UPA00315">
    <property type="reaction ID" value="UER00080"/>
</dbReference>
<evidence type="ECO:0000256" key="2">
    <source>
        <dbReference type="ARBA" id="ARBA00009685"/>
    </source>
</evidence>
<evidence type="ECO:0000256" key="1">
    <source>
        <dbReference type="ARBA" id="ARBA00005224"/>
    </source>
</evidence>
<dbReference type="NCBIfam" id="TIGR01034">
    <property type="entry name" value="metK"/>
    <property type="match status" value="1"/>
</dbReference>
<protein>
    <recommendedName>
        <fullName evidence="12">S-adenosylmethionine synthase</fullName>
        <ecNumber evidence="12">2.5.1.6</ecNumber>
    </recommendedName>
</protein>
<dbReference type="Pfam" id="PF02772">
    <property type="entry name" value="S-AdoMet_synt_M"/>
    <property type="match status" value="1"/>
</dbReference>
<dbReference type="InterPro" id="IPR022631">
    <property type="entry name" value="ADOMET_SYNTHASE_CS"/>
</dbReference>
<evidence type="ECO:0000259" key="16">
    <source>
        <dbReference type="Pfam" id="PF02773"/>
    </source>
</evidence>
<dbReference type="AlphaFoldDB" id="A0A183LEK8"/>
<comment type="catalytic activity">
    <reaction evidence="11 12">
        <text>L-methionine + ATP + H2O = S-adenosyl-L-methionine + phosphate + diphosphate</text>
        <dbReference type="Rhea" id="RHEA:21080"/>
        <dbReference type="ChEBI" id="CHEBI:15377"/>
        <dbReference type="ChEBI" id="CHEBI:30616"/>
        <dbReference type="ChEBI" id="CHEBI:33019"/>
        <dbReference type="ChEBI" id="CHEBI:43474"/>
        <dbReference type="ChEBI" id="CHEBI:57844"/>
        <dbReference type="ChEBI" id="CHEBI:59789"/>
        <dbReference type="EC" id="2.5.1.6"/>
    </reaction>
</comment>
<dbReference type="STRING" id="48269.A0A183LEK8"/>
<feature type="domain" description="S-adenosylmethionine synthetase N-terminal" evidence="14">
    <location>
        <begin position="15"/>
        <end position="112"/>
    </location>
</feature>
<organism evidence="17 18">
    <name type="scientific">Schistosoma margrebowiei</name>
    <dbReference type="NCBI Taxonomy" id="48269"/>
    <lineage>
        <taxon>Eukaryota</taxon>
        <taxon>Metazoa</taxon>
        <taxon>Spiralia</taxon>
        <taxon>Lophotrochozoa</taxon>
        <taxon>Platyhelminthes</taxon>
        <taxon>Trematoda</taxon>
        <taxon>Digenea</taxon>
        <taxon>Strigeidida</taxon>
        <taxon>Schistosomatoidea</taxon>
        <taxon>Schistosomatidae</taxon>
        <taxon>Schistosoma</taxon>
    </lineage>
</organism>